<evidence type="ECO:0000313" key="2">
    <source>
        <dbReference type="Proteomes" id="UP001319827"/>
    </source>
</evidence>
<gene>
    <name evidence="1" type="ORF">DESUT3_01790</name>
</gene>
<dbReference type="Proteomes" id="UP001319827">
    <property type="component" value="Chromosome"/>
</dbReference>
<name>A0ABN6DSD6_9BACT</name>
<reference evidence="1 2" key="1">
    <citation type="journal article" date="2016" name="C (Basel)">
        <title>Selective Growth of and Electricity Production by Marine Exoelectrogenic Bacteria in Self-Aggregated Hydrogel of Microbially Reduced Graphene Oxide.</title>
        <authorList>
            <person name="Yoshida N."/>
            <person name="Goto Y."/>
            <person name="Miyata Y."/>
        </authorList>
    </citation>
    <scope>NUCLEOTIDE SEQUENCE [LARGE SCALE GENOMIC DNA]</scope>
    <source>
        <strain evidence="1 2">NIT-T3</strain>
    </source>
</reference>
<keyword evidence="2" id="KW-1185">Reference proteome</keyword>
<organism evidence="1 2">
    <name type="scientific">Desulfuromonas versatilis</name>
    <dbReference type="NCBI Taxonomy" id="2802975"/>
    <lineage>
        <taxon>Bacteria</taxon>
        <taxon>Pseudomonadati</taxon>
        <taxon>Thermodesulfobacteriota</taxon>
        <taxon>Desulfuromonadia</taxon>
        <taxon>Desulfuromonadales</taxon>
        <taxon>Desulfuromonadaceae</taxon>
        <taxon>Desulfuromonas</taxon>
    </lineage>
</organism>
<protein>
    <recommendedName>
        <fullName evidence="3">Alpha/beta hydrolase</fullName>
    </recommendedName>
</protein>
<sequence length="516" mass="58541">MRSLGRKLMNNTLYHAPSSTTPWLLPGAIKAHYQIKMPLLFPPVIVNLREDRTTADPAARDLLSIRELDYFRNNGNNATIFIHGFNVPYGDFGRQVNAVNQPKVISCTSGERPVLDIEYGQAATIFRDLSSLGKRFPLLQDARFAWPSHFTEEELNGQAAHSWVVNLEDGLNRAAGFNRHDYSKFTRLIHVAWSGDVFQLNYIHAELHANRAGAKLARLIQQLVDAGIRINIIAHSLGNRVLLVAMNLLGQMPGRKECIDNVFMWQPAVPDTALSNDPSKDTSVMRNWNFIHANRTAKTIMVLYSQQDNILGPHRNDQDRQRDRDNLTEAAAGRVGGLYTLAQATGVPLATEIDKDMLFAPWGIQGLYLSWQKNFVGDSLDSFEKALMEEINQDRDGLFTDHLRILDYEKALPLAYVLRVRQQMVEDYMKTLRALGKMEISARMPRPAMGYGGPMRFQNDNFVESLIGQGKIVLVDQTQWLFNHSGMKVPSKILFEEVYRKRILLQILRTSGFGKY</sequence>
<evidence type="ECO:0000313" key="1">
    <source>
        <dbReference type="EMBL" id="BCR03110.1"/>
    </source>
</evidence>
<reference evidence="1 2" key="2">
    <citation type="journal article" date="2021" name="Int. J. Syst. Evol. Microbiol.">
        <title>Isolation and Polyphasic Characterization of Desulfuromonas versatilis sp. Nov., an Electrogenic Bacteria Capable of Versatile Metabolism Isolated from a Graphene Oxide-Reducing Enrichment Culture.</title>
        <authorList>
            <person name="Xie L."/>
            <person name="Yoshida N."/>
            <person name="Ishii S."/>
            <person name="Meng L."/>
        </authorList>
    </citation>
    <scope>NUCLEOTIDE SEQUENCE [LARGE SCALE GENOMIC DNA]</scope>
    <source>
        <strain evidence="1 2">NIT-T3</strain>
    </source>
</reference>
<proteinExistence type="predicted"/>
<evidence type="ECO:0008006" key="3">
    <source>
        <dbReference type="Google" id="ProtNLM"/>
    </source>
</evidence>
<accession>A0ABN6DSD6</accession>
<dbReference type="InterPro" id="IPR010297">
    <property type="entry name" value="DUF900_hydrolase"/>
</dbReference>
<dbReference type="EMBL" id="AP024355">
    <property type="protein sequence ID" value="BCR03110.1"/>
    <property type="molecule type" value="Genomic_DNA"/>
</dbReference>
<dbReference type="Gene3D" id="3.40.50.1820">
    <property type="entry name" value="alpha/beta hydrolase"/>
    <property type="match status" value="1"/>
</dbReference>
<dbReference type="InterPro" id="IPR029058">
    <property type="entry name" value="AB_hydrolase_fold"/>
</dbReference>
<dbReference type="Pfam" id="PF05990">
    <property type="entry name" value="DUF900"/>
    <property type="match status" value="1"/>
</dbReference>